<evidence type="ECO:0000256" key="2">
    <source>
        <dbReference type="ARBA" id="ARBA00022729"/>
    </source>
</evidence>
<dbReference type="PANTHER" id="PTHR24100">
    <property type="entry name" value="BUTYROPHILIN"/>
    <property type="match status" value="1"/>
</dbReference>
<dbReference type="FunFam" id="2.60.40.10:FF:000142">
    <property type="entry name" value="V-set domain-containing T-cell activation inhibitor 1"/>
    <property type="match status" value="1"/>
</dbReference>
<evidence type="ECO:0000259" key="8">
    <source>
        <dbReference type="PROSITE" id="PS50835"/>
    </source>
</evidence>
<dbReference type="PANTHER" id="PTHR24100:SF151">
    <property type="entry name" value="ICOS LIGAND"/>
    <property type="match status" value="1"/>
</dbReference>
<dbReference type="Pfam" id="PF07686">
    <property type="entry name" value="V-set"/>
    <property type="match status" value="1"/>
</dbReference>
<dbReference type="OrthoDB" id="8962537at2759"/>
<dbReference type="GO" id="GO:0005102">
    <property type="term" value="F:signaling receptor binding"/>
    <property type="evidence" value="ECO:0007669"/>
    <property type="project" value="TreeGrafter"/>
</dbReference>
<keyword evidence="5" id="KW-0325">Glycoprotein</keyword>
<name>A0A6P7MW09_BETSP</name>
<evidence type="ECO:0000256" key="1">
    <source>
        <dbReference type="ARBA" id="ARBA00004370"/>
    </source>
</evidence>
<reference evidence="10" key="1">
    <citation type="submission" date="2025-08" db="UniProtKB">
        <authorList>
            <consortium name="RefSeq"/>
        </authorList>
    </citation>
    <scope>IDENTIFICATION</scope>
</reference>
<dbReference type="InterPro" id="IPR003599">
    <property type="entry name" value="Ig_sub"/>
</dbReference>
<evidence type="ECO:0000313" key="9">
    <source>
        <dbReference type="Proteomes" id="UP000515150"/>
    </source>
</evidence>
<dbReference type="PROSITE" id="PS50835">
    <property type="entry name" value="IG_LIKE"/>
    <property type="match status" value="1"/>
</dbReference>
<organism evidence="9 10">
    <name type="scientific">Betta splendens</name>
    <name type="common">Siamese fighting fish</name>
    <dbReference type="NCBI Taxonomy" id="158456"/>
    <lineage>
        <taxon>Eukaryota</taxon>
        <taxon>Metazoa</taxon>
        <taxon>Chordata</taxon>
        <taxon>Craniata</taxon>
        <taxon>Vertebrata</taxon>
        <taxon>Euteleostomi</taxon>
        <taxon>Actinopterygii</taxon>
        <taxon>Neopterygii</taxon>
        <taxon>Teleostei</taxon>
        <taxon>Neoteleostei</taxon>
        <taxon>Acanthomorphata</taxon>
        <taxon>Anabantaria</taxon>
        <taxon>Anabantiformes</taxon>
        <taxon>Anabantoidei</taxon>
        <taxon>Osphronemidae</taxon>
        <taxon>Betta</taxon>
    </lineage>
</organism>
<evidence type="ECO:0000256" key="5">
    <source>
        <dbReference type="ARBA" id="ARBA00023180"/>
    </source>
</evidence>
<keyword evidence="4" id="KW-1015">Disulfide bond</keyword>
<proteinExistence type="predicted"/>
<protein>
    <submittedName>
        <fullName evidence="10">Uncharacterized protein LOC114857830 isoform X1</fullName>
    </submittedName>
</protein>
<dbReference type="InterPro" id="IPR013106">
    <property type="entry name" value="Ig_V-set"/>
</dbReference>
<evidence type="ECO:0000313" key="10">
    <source>
        <dbReference type="RefSeq" id="XP_029010528.1"/>
    </source>
</evidence>
<dbReference type="SMART" id="SM00409">
    <property type="entry name" value="IG"/>
    <property type="match status" value="1"/>
</dbReference>
<dbReference type="InterPro" id="IPR036179">
    <property type="entry name" value="Ig-like_dom_sf"/>
</dbReference>
<dbReference type="GO" id="GO:0001817">
    <property type="term" value="P:regulation of cytokine production"/>
    <property type="evidence" value="ECO:0007669"/>
    <property type="project" value="TreeGrafter"/>
</dbReference>
<dbReference type="InterPro" id="IPR050504">
    <property type="entry name" value="IgSF_BTN/MOG"/>
</dbReference>
<accession>A0A6P7MW09</accession>
<dbReference type="GO" id="GO:0050863">
    <property type="term" value="P:regulation of T cell activation"/>
    <property type="evidence" value="ECO:0007669"/>
    <property type="project" value="UniProtKB-ARBA"/>
</dbReference>
<dbReference type="GO" id="GO:1903037">
    <property type="term" value="P:regulation of leukocyte cell-cell adhesion"/>
    <property type="evidence" value="ECO:0007669"/>
    <property type="project" value="UniProtKB-ARBA"/>
</dbReference>
<dbReference type="SUPFAM" id="SSF48726">
    <property type="entry name" value="Immunoglobulin"/>
    <property type="match status" value="1"/>
</dbReference>
<evidence type="ECO:0000256" key="7">
    <source>
        <dbReference type="SAM" id="Phobius"/>
    </source>
</evidence>
<gene>
    <name evidence="10" type="primary">LOC114857830</name>
</gene>
<keyword evidence="7" id="KW-1133">Transmembrane helix</keyword>
<keyword evidence="3 7" id="KW-0472">Membrane</keyword>
<evidence type="ECO:0000256" key="3">
    <source>
        <dbReference type="ARBA" id="ARBA00023136"/>
    </source>
</evidence>
<keyword evidence="9" id="KW-1185">Reference proteome</keyword>
<dbReference type="RefSeq" id="XP_029010528.1">
    <property type="nucleotide sequence ID" value="XM_029154695.3"/>
</dbReference>
<evidence type="ECO:0000256" key="4">
    <source>
        <dbReference type="ARBA" id="ARBA00023157"/>
    </source>
</evidence>
<keyword evidence="6" id="KW-0393">Immunoglobulin domain</keyword>
<feature type="domain" description="Ig-like" evidence="8">
    <location>
        <begin position="62"/>
        <end position="158"/>
    </location>
</feature>
<dbReference type="Gene3D" id="2.60.40.10">
    <property type="entry name" value="Immunoglobulins"/>
    <property type="match status" value="1"/>
</dbReference>
<keyword evidence="2" id="KW-0732">Signal</keyword>
<dbReference type="Proteomes" id="UP000515150">
    <property type="component" value="Chromosome 1"/>
</dbReference>
<dbReference type="SMART" id="SM00406">
    <property type="entry name" value="IGv"/>
    <property type="match status" value="1"/>
</dbReference>
<dbReference type="KEGG" id="bspl:114857830"/>
<dbReference type="InParanoid" id="A0A6P7MW09"/>
<dbReference type="AlphaFoldDB" id="A0A6P7MW09"/>
<keyword evidence="7" id="KW-0812">Transmembrane</keyword>
<comment type="subcellular location">
    <subcellularLocation>
        <location evidence="1">Membrane</location>
    </subcellularLocation>
</comment>
<feature type="transmembrane region" description="Helical" evidence="7">
    <location>
        <begin position="189"/>
        <end position="209"/>
    </location>
</feature>
<dbReference type="InterPro" id="IPR013783">
    <property type="entry name" value="Ig-like_fold"/>
</dbReference>
<evidence type="ECO:0000256" key="6">
    <source>
        <dbReference type="ARBA" id="ARBA00023319"/>
    </source>
</evidence>
<dbReference type="GO" id="GO:0050852">
    <property type="term" value="P:T cell receptor signaling pathway"/>
    <property type="evidence" value="ECO:0007669"/>
    <property type="project" value="TreeGrafter"/>
</dbReference>
<dbReference type="GeneID" id="114857830"/>
<dbReference type="GO" id="GO:0009897">
    <property type="term" value="C:external side of plasma membrane"/>
    <property type="evidence" value="ECO:0007669"/>
    <property type="project" value="TreeGrafter"/>
</dbReference>
<sequence length="259" mass="28708">MTVVSWCHRHIQNQRFSTVFSSTRLFAKMKTLISLAVIWVTLATATTQGACHSTPQVAARVGDDVILQCRFDAPLNLSTRTSDWRRDKQVVHVYRNRMDYPDAQDPQFKGRTALSHEDLSSGVMTLQIVSVQLGDSGIYSCNVPNVGDSVLSQCVMLTVTNTTEVRPTTTRSQEEDERTKSEVDNTVGAVVWVCVLVGVLVGAGLLFLVKRRKSLRCWRKVRKAPAVEGAIICHMQTLMKPSGAGDQNQDVTQITLSNK</sequence>
<dbReference type="InterPro" id="IPR007110">
    <property type="entry name" value="Ig-like_dom"/>
</dbReference>